<dbReference type="CDD" id="cd00088">
    <property type="entry name" value="HPT"/>
    <property type="match status" value="1"/>
</dbReference>
<dbReference type="GO" id="GO:0004672">
    <property type="term" value="F:protein kinase activity"/>
    <property type="evidence" value="ECO:0007669"/>
    <property type="project" value="UniProtKB-ARBA"/>
</dbReference>
<dbReference type="InterPro" id="IPR036641">
    <property type="entry name" value="HPT_dom_sf"/>
</dbReference>
<dbReference type="InterPro" id="IPR008207">
    <property type="entry name" value="Sig_transdc_His_kin_Hpt_dom"/>
</dbReference>
<evidence type="ECO:0000313" key="5">
    <source>
        <dbReference type="Proteomes" id="UP000033352"/>
    </source>
</evidence>
<dbReference type="AlphaFoldDB" id="A0A0F1AKU4"/>
<evidence type="ECO:0000256" key="2">
    <source>
        <dbReference type="PROSITE-ProRule" id="PRU00110"/>
    </source>
</evidence>
<accession>A0A0F1AKU4</accession>
<keyword evidence="2" id="KW-0597">Phosphoprotein</keyword>
<feature type="modified residue" description="Phosphohistidine" evidence="2">
    <location>
        <position position="71"/>
    </location>
</feature>
<dbReference type="SUPFAM" id="SSF47226">
    <property type="entry name" value="Histidine-containing phosphotransfer domain, HPT domain"/>
    <property type="match status" value="1"/>
</dbReference>
<reference evidence="4 5" key="1">
    <citation type="submission" date="2015-03" db="EMBL/GenBank/DDBJ databases">
        <authorList>
            <person name="McCorrison J."/>
            <person name="Sanka R."/>
            <person name="Adams M."/>
            <person name="Brinkac L."/>
            <person name="Nierman W."/>
            <person name="Sutton G."/>
            <person name="Nelson K."/>
            <person name="Kiedrowski L."/>
            <person name="Guerrero D."/>
            <person name="Bonomo R."/>
        </authorList>
    </citation>
    <scope>NUCLEOTIDE SEQUENCE [LARGE SCALE GENOMIC DNA]</scope>
    <source>
        <strain evidence="4 5">35699</strain>
    </source>
</reference>
<dbReference type="Proteomes" id="UP000033352">
    <property type="component" value="Unassembled WGS sequence"/>
</dbReference>
<evidence type="ECO:0000256" key="1">
    <source>
        <dbReference type="ARBA" id="ARBA00023012"/>
    </source>
</evidence>
<dbReference type="RefSeq" id="WP_045286389.1">
    <property type="nucleotide sequence ID" value="NZ_JZYX01000047.1"/>
</dbReference>
<dbReference type="PROSITE" id="PS50894">
    <property type="entry name" value="HPT"/>
    <property type="match status" value="1"/>
</dbReference>
<dbReference type="PATRIC" id="fig|1619248.3.peg.3413"/>
<protein>
    <recommendedName>
        <fullName evidence="3">HPt domain-containing protein</fullName>
    </recommendedName>
</protein>
<evidence type="ECO:0000313" key="4">
    <source>
        <dbReference type="EMBL" id="KJN22318.1"/>
    </source>
</evidence>
<dbReference type="Pfam" id="PF01627">
    <property type="entry name" value="Hpt"/>
    <property type="match status" value="1"/>
</dbReference>
<proteinExistence type="predicted"/>
<evidence type="ECO:0000259" key="3">
    <source>
        <dbReference type="PROSITE" id="PS50894"/>
    </source>
</evidence>
<keyword evidence="1" id="KW-0902">Two-component regulatory system</keyword>
<organism evidence="4 5">
    <name type="scientific">Enterobacter sichuanensis</name>
    <dbReference type="NCBI Taxonomy" id="2071710"/>
    <lineage>
        <taxon>Bacteria</taxon>
        <taxon>Pseudomonadati</taxon>
        <taxon>Pseudomonadota</taxon>
        <taxon>Gammaproteobacteria</taxon>
        <taxon>Enterobacterales</taxon>
        <taxon>Enterobacteriaceae</taxon>
        <taxon>Enterobacter</taxon>
        <taxon>Enterobacter cloacae complex</taxon>
    </lineage>
</organism>
<dbReference type="Gene3D" id="1.20.120.160">
    <property type="entry name" value="HPT domain"/>
    <property type="match status" value="1"/>
</dbReference>
<name>A0A0F1AKU4_9ENTR</name>
<feature type="domain" description="HPt" evidence="3">
    <location>
        <begin position="32"/>
        <end position="126"/>
    </location>
</feature>
<comment type="caution">
    <text evidence="4">The sequence shown here is derived from an EMBL/GenBank/DDBJ whole genome shotgun (WGS) entry which is preliminary data.</text>
</comment>
<dbReference type="EMBL" id="JZYX01000047">
    <property type="protein sequence ID" value="KJN22318.1"/>
    <property type="molecule type" value="Genomic_DNA"/>
</dbReference>
<gene>
    <name evidence="4" type="ORF">SS37_19535</name>
</gene>
<dbReference type="GO" id="GO:0000160">
    <property type="term" value="P:phosphorelay signal transduction system"/>
    <property type="evidence" value="ECO:0007669"/>
    <property type="project" value="UniProtKB-KW"/>
</dbReference>
<sequence length="129" mass="14838">MNEYLEKPLTAEKLQTLLDRYFAVGSAKPDRVSDTTRALQAEMAEVNREDARQLTQWLAQKDRDKVGRMAHRINGGARMMNMSSLQKACEQLETACHNDDAWQEIELLVQRVLDEIARFNQQLVSEEEG</sequence>